<evidence type="ECO:0000256" key="3">
    <source>
        <dbReference type="ARBA" id="ARBA00022729"/>
    </source>
</evidence>
<evidence type="ECO:0000256" key="2">
    <source>
        <dbReference type="ARBA" id="ARBA00006275"/>
    </source>
</evidence>
<organism evidence="8 9">
    <name type="scientific">Carboxylicivirga marina</name>
    <dbReference type="NCBI Taxonomy" id="2800988"/>
    <lineage>
        <taxon>Bacteria</taxon>
        <taxon>Pseudomonadati</taxon>
        <taxon>Bacteroidota</taxon>
        <taxon>Bacteroidia</taxon>
        <taxon>Marinilabiliales</taxon>
        <taxon>Marinilabiliaceae</taxon>
        <taxon>Carboxylicivirga</taxon>
    </lineage>
</organism>
<dbReference type="Pfam" id="PF07980">
    <property type="entry name" value="SusD_RagB"/>
    <property type="match status" value="1"/>
</dbReference>
<protein>
    <submittedName>
        <fullName evidence="8">RagB/SusD family nutrient uptake outer membrane protein</fullName>
    </submittedName>
</protein>
<dbReference type="InterPro" id="IPR011990">
    <property type="entry name" value="TPR-like_helical_dom_sf"/>
</dbReference>
<comment type="similarity">
    <text evidence="2">Belongs to the SusD family.</text>
</comment>
<proteinExistence type="inferred from homology"/>
<dbReference type="InterPro" id="IPR033985">
    <property type="entry name" value="SusD-like_N"/>
</dbReference>
<dbReference type="SUPFAM" id="SSF48452">
    <property type="entry name" value="TPR-like"/>
    <property type="match status" value="1"/>
</dbReference>
<keyword evidence="3" id="KW-0732">Signal</keyword>
<dbReference type="EMBL" id="JAENRR010000042">
    <property type="protein sequence ID" value="MBK3518798.1"/>
    <property type="molecule type" value="Genomic_DNA"/>
</dbReference>
<evidence type="ECO:0000256" key="1">
    <source>
        <dbReference type="ARBA" id="ARBA00004442"/>
    </source>
</evidence>
<evidence type="ECO:0000313" key="9">
    <source>
        <dbReference type="Proteomes" id="UP000605676"/>
    </source>
</evidence>
<accession>A0ABS1HMA4</accession>
<dbReference type="Proteomes" id="UP000605676">
    <property type="component" value="Unassembled WGS sequence"/>
</dbReference>
<evidence type="ECO:0000259" key="6">
    <source>
        <dbReference type="Pfam" id="PF07980"/>
    </source>
</evidence>
<keyword evidence="9" id="KW-1185">Reference proteome</keyword>
<keyword evidence="5" id="KW-0998">Cell outer membrane</keyword>
<dbReference type="Pfam" id="PF14322">
    <property type="entry name" value="SusD-like_3"/>
    <property type="match status" value="1"/>
</dbReference>
<comment type="caution">
    <text evidence="8">The sequence shown here is derived from an EMBL/GenBank/DDBJ whole genome shotgun (WGS) entry which is preliminary data.</text>
</comment>
<gene>
    <name evidence="8" type="ORF">JIV24_15730</name>
</gene>
<dbReference type="InterPro" id="IPR012944">
    <property type="entry name" value="SusD_RagB_dom"/>
</dbReference>
<feature type="domain" description="SusD-like N-terminal" evidence="7">
    <location>
        <begin position="23"/>
        <end position="229"/>
    </location>
</feature>
<feature type="domain" description="RagB/SusD" evidence="6">
    <location>
        <begin position="455"/>
        <end position="578"/>
    </location>
</feature>
<evidence type="ECO:0000256" key="4">
    <source>
        <dbReference type="ARBA" id="ARBA00023136"/>
    </source>
</evidence>
<dbReference type="RefSeq" id="WP_200466019.1">
    <property type="nucleotide sequence ID" value="NZ_JAENRR010000042.1"/>
</dbReference>
<comment type="subcellular location">
    <subcellularLocation>
        <location evidence="1">Cell outer membrane</location>
    </subcellularLocation>
</comment>
<dbReference type="Gene3D" id="1.25.40.390">
    <property type="match status" value="1"/>
</dbReference>
<evidence type="ECO:0000313" key="8">
    <source>
        <dbReference type="EMBL" id="MBK3518798.1"/>
    </source>
</evidence>
<evidence type="ECO:0000259" key="7">
    <source>
        <dbReference type="Pfam" id="PF14322"/>
    </source>
</evidence>
<evidence type="ECO:0000256" key="5">
    <source>
        <dbReference type="ARBA" id="ARBA00023237"/>
    </source>
</evidence>
<name>A0ABS1HMA4_9BACT</name>
<reference evidence="8 9" key="1">
    <citation type="submission" date="2021-01" db="EMBL/GenBank/DDBJ databases">
        <title>Carboxyliciviraga sp.nov., isolated from coastal sediments.</title>
        <authorList>
            <person name="Lu D."/>
            <person name="Zhang T."/>
        </authorList>
    </citation>
    <scope>NUCLEOTIDE SEQUENCE [LARGE SCALE GENOMIC DNA]</scope>
    <source>
        <strain evidence="8 9">N1Y132</strain>
    </source>
</reference>
<dbReference type="PROSITE" id="PS51257">
    <property type="entry name" value="PROKAR_LIPOPROTEIN"/>
    <property type="match status" value="1"/>
</dbReference>
<keyword evidence="4" id="KW-0472">Membrane</keyword>
<sequence length="578" mass="65009">MKKIIYSMVIGAMVLLSGCEDHLDTENLFDKNLSTFYKTPTDIEEAMNGVYNALFVNSPHSNEHLAANLLSDLMLGGGGPDDKSAKDVDKFVDPQEDTYKDLWVETYNGVGRANAVIEAVADGDFTRYFETAEEAEEFKNNTLGEAYFMRGFLMFRAARFFGGMPLIPTTESDRLVPRSSFSETWAFIAADFKTAAETLPKKKANEYTLNTYGHANVWVAKAYIARAYLYYTGYMTNIEKQTADALPLPEGGSISKADVIAHLEEVRDDSGYELASDYRNLWPYSYVNQNAKDYDPEGTHPVLPWAETEGLEWVGQDGPNSTIGTGNSEVMFAMRFGLADWSFGQKFNNRVPLFFGIRDHSMVPFGQGWGWGPVHNVFYGNWPDEDVRKQGSVLDLNSKDPNLGIDSWNIGKGDHNTGLMNKKYTTLQHSGPDGVKGMFYYLFNMVHGDPFQLWAAQDFYYLRFSDVLLMHSELTETADGLNDVRSRAGLEDVAYSLDVLKRERSFEFAFEGVRWFDLVRWGDVETTGNYYGIEAAVNNSGTDATYSVQYRAETKGLVPVPESEVRLSNGVYNQNPGW</sequence>